<dbReference type="PANTHER" id="PTHR48111:SF1">
    <property type="entry name" value="TWO-COMPONENT RESPONSE REGULATOR ORR33"/>
    <property type="match status" value="1"/>
</dbReference>
<dbReference type="InterPro" id="IPR016032">
    <property type="entry name" value="Sig_transdc_resp-reg_C-effctor"/>
</dbReference>
<dbReference type="RefSeq" id="WP_271919816.1">
    <property type="nucleotide sequence ID" value="NZ_JAQNDO010000001.1"/>
</dbReference>
<feature type="DNA-binding region" description="OmpR/PhoB-type" evidence="7">
    <location>
        <begin position="148"/>
        <end position="248"/>
    </location>
</feature>
<evidence type="ECO:0000313" key="12">
    <source>
        <dbReference type="Proteomes" id="UP001221411"/>
    </source>
</evidence>
<evidence type="ECO:0000259" key="9">
    <source>
        <dbReference type="PROSITE" id="PS50110"/>
    </source>
</evidence>
<reference evidence="11 12" key="1">
    <citation type="submission" date="2022-11" db="EMBL/GenBank/DDBJ databases">
        <title>Minimal conservation of predation-associated metabolite biosynthetic gene clusters underscores biosynthetic potential of Myxococcota including descriptions for ten novel species: Archangium lansinium sp. nov., Myxococcus landrumus sp. nov., Nannocystis bai.</title>
        <authorList>
            <person name="Ahearne A."/>
            <person name="Stevens C."/>
            <person name="Dowd S."/>
        </authorList>
    </citation>
    <scope>NUCLEOTIDE SEQUENCE [LARGE SCALE GENOMIC DNA]</scope>
    <source>
        <strain evidence="11 12">RJM3</strain>
    </source>
</reference>
<dbReference type="InterPro" id="IPR011006">
    <property type="entry name" value="CheY-like_superfamily"/>
</dbReference>
<dbReference type="SMART" id="SM00862">
    <property type="entry name" value="Trans_reg_C"/>
    <property type="match status" value="1"/>
</dbReference>
<dbReference type="SUPFAM" id="SSF46894">
    <property type="entry name" value="C-terminal effector domain of the bipartite response regulators"/>
    <property type="match status" value="1"/>
</dbReference>
<keyword evidence="5" id="KW-0804">Transcription</keyword>
<dbReference type="PROSITE" id="PS51755">
    <property type="entry name" value="OMPR_PHOB"/>
    <property type="match status" value="1"/>
</dbReference>
<dbReference type="Gene3D" id="6.10.250.690">
    <property type="match status" value="1"/>
</dbReference>
<gene>
    <name evidence="11" type="ORF">POL67_21225</name>
</gene>
<dbReference type="InterPro" id="IPR001867">
    <property type="entry name" value="OmpR/PhoB-type_DNA-bd"/>
</dbReference>
<protein>
    <submittedName>
        <fullName evidence="11">Response regulator transcription factor</fullName>
    </submittedName>
</protein>
<keyword evidence="2" id="KW-0902">Two-component regulatory system</keyword>
<accession>A0ABT5ER91</accession>
<evidence type="ECO:0000256" key="8">
    <source>
        <dbReference type="SAM" id="MobiDB-lite"/>
    </source>
</evidence>
<keyword evidence="3" id="KW-0805">Transcription regulation</keyword>
<dbReference type="Pfam" id="PF00072">
    <property type="entry name" value="Response_reg"/>
    <property type="match status" value="1"/>
</dbReference>
<evidence type="ECO:0000256" key="3">
    <source>
        <dbReference type="ARBA" id="ARBA00023015"/>
    </source>
</evidence>
<dbReference type="Pfam" id="PF00486">
    <property type="entry name" value="Trans_reg_C"/>
    <property type="match status" value="1"/>
</dbReference>
<feature type="compositionally biased region" description="Low complexity" evidence="8">
    <location>
        <begin position="140"/>
        <end position="156"/>
    </location>
</feature>
<feature type="modified residue" description="4-aspartylphosphate" evidence="6">
    <location>
        <position position="50"/>
    </location>
</feature>
<evidence type="ECO:0000259" key="10">
    <source>
        <dbReference type="PROSITE" id="PS51755"/>
    </source>
</evidence>
<feature type="domain" description="Response regulatory" evidence="9">
    <location>
        <begin position="3"/>
        <end position="115"/>
    </location>
</feature>
<feature type="region of interest" description="Disordered" evidence="8">
    <location>
        <begin position="120"/>
        <end position="160"/>
    </location>
</feature>
<dbReference type="InterPro" id="IPR036388">
    <property type="entry name" value="WH-like_DNA-bd_sf"/>
</dbReference>
<dbReference type="CDD" id="cd00383">
    <property type="entry name" value="trans_reg_C"/>
    <property type="match status" value="1"/>
</dbReference>
<name>A0ABT5ER91_9BACT</name>
<organism evidence="11 12">
    <name type="scientific">Polyangium mundeleinium</name>
    <dbReference type="NCBI Taxonomy" id="2995306"/>
    <lineage>
        <taxon>Bacteria</taxon>
        <taxon>Pseudomonadati</taxon>
        <taxon>Myxococcota</taxon>
        <taxon>Polyangia</taxon>
        <taxon>Polyangiales</taxon>
        <taxon>Polyangiaceae</taxon>
        <taxon>Polyangium</taxon>
    </lineage>
</organism>
<evidence type="ECO:0000256" key="6">
    <source>
        <dbReference type="PROSITE-ProRule" id="PRU00169"/>
    </source>
</evidence>
<evidence type="ECO:0000256" key="1">
    <source>
        <dbReference type="ARBA" id="ARBA00022553"/>
    </source>
</evidence>
<evidence type="ECO:0000256" key="7">
    <source>
        <dbReference type="PROSITE-ProRule" id="PRU01091"/>
    </source>
</evidence>
<dbReference type="InterPro" id="IPR039420">
    <property type="entry name" value="WalR-like"/>
</dbReference>
<dbReference type="SUPFAM" id="SSF52172">
    <property type="entry name" value="CheY-like"/>
    <property type="match status" value="1"/>
</dbReference>
<dbReference type="Gene3D" id="3.40.50.2300">
    <property type="match status" value="1"/>
</dbReference>
<evidence type="ECO:0000313" key="11">
    <source>
        <dbReference type="EMBL" id="MDC0743864.1"/>
    </source>
</evidence>
<keyword evidence="12" id="KW-1185">Reference proteome</keyword>
<proteinExistence type="predicted"/>
<evidence type="ECO:0000256" key="2">
    <source>
        <dbReference type="ARBA" id="ARBA00023012"/>
    </source>
</evidence>
<dbReference type="SMART" id="SM00448">
    <property type="entry name" value="REC"/>
    <property type="match status" value="1"/>
</dbReference>
<dbReference type="Proteomes" id="UP001221411">
    <property type="component" value="Unassembled WGS sequence"/>
</dbReference>
<evidence type="ECO:0000256" key="4">
    <source>
        <dbReference type="ARBA" id="ARBA00023125"/>
    </source>
</evidence>
<sequence>MPHILIVEDEPAIAESLAYALRRDGFGVTLAGTLAGAERSLDGASLVLLDLMLPDGSGFDLIGKVRRSGLGTPIIVLTSRDDEADRVAALETGADDYVTKPFSTREIVARVRAVLRRVAPPAPLSTTPPPAAAPTPAPAPVTTNASASASASAPQPLSVDEATRRAYVHDREVELTRVEFDLLACLLAAPGRVFTRAQLIDRVWGDGFAISDRTIDSHVKGLRRKVESAGGNPAFIETVRGVGYRVTDRPAAPPPGPPDAP</sequence>
<dbReference type="EMBL" id="JAQNDO010000001">
    <property type="protein sequence ID" value="MDC0743864.1"/>
    <property type="molecule type" value="Genomic_DNA"/>
</dbReference>
<dbReference type="InterPro" id="IPR001789">
    <property type="entry name" value="Sig_transdc_resp-reg_receiver"/>
</dbReference>
<evidence type="ECO:0000256" key="5">
    <source>
        <dbReference type="ARBA" id="ARBA00023163"/>
    </source>
</evidence>
<dbReference type="Gene3D" id="1.10.10.10">
    <property type="entry name" value="Winged helix-like DNA-binding domain superfamily/Winged helix DNA-binding domain"/>
    <property type="match status" value="1"/>
</dbReference>
<dbReference type="PANTHER" id="PTHR48111">
    <property type="entry name" value="REGULATOR OF RPOS"/>
    <property type="match status" value="1"/>
</dbReference>
<feature type="domain" description="OmpR/PhoB-type" evidence="10">
    <location>
        <begin position="148"/>
        <end position="248"/>
    </location>
</feature>
<feature type="compositionally biased region" description="Pro residues" evidence="8">
    <location>
        <begin position="120"/>
        <end position="139"/>
    </location>
</feature>
<keyword evidence="4 7" id="KW-0238">DNA-binding</keyword>
<comment type="caution">
    <text evidence="11">The sequence shown here is derived from an EMBL/GenBank/DDBJ whole genome shotgun (WGS) entry which is preliminary data.</text>
</comment>
<dbReference type="PROSITE" id="PS50110">
    <property type="entry name" value="RESPONSE_REGULATORY"/>
    <property type="match status" value="1"/>
</dbReference>
<keyword evidence="1 6" id="KW-0597">Phosphoprotein</keyword>